<dbReference type="OrthoDB" id="176168at2"/>
<evidence type="ECO:0000313" key="9">
    <source>
        <dbReference type="EMBL" id="TDO85908.1"/>
    </source>
</evidence>
<protein>
    <submittedName>
        <fullName evidence="9">Alpha-glucosidase</fullName>
    </submittedName>
</protein>
<dbReference type="Gene3D" id="2.60.40.1760">
    <property type="entry name" value="glycosyl hydrolase (family 31)"/>
    <property type="match status" value="1"/>
</dbReference>
<evidence type="ECO:0000313" key="10">
    <source>
        <dbReference type="Proteomes" id="UP000295064"/>
    </source>
</evidence>
<evidence type="ECO:0000256" key="2">
    <source>
        <dbReference type="ARBA" id="ARBA00022801"/>
    </source>
</evidence>
<keyword evidence="2 4" id="KW-0378">Hydrolase</keyword>
<name>A0A4R6LL16_9FIRM</name>
<dbReference type="InterPro" id="IPR013780">
    <property type="entry name" value="Glyco_hydro_b"/>
</dbReference>
<comment type="caution">
    <text evidence="9">The sequence shown here is derived from an EMBL/GenBank/DDBJ whole genome shotgun (WGS) entry which is preliminary data.</text>
</comment>
<dbReference type="InterPro" id="IPR048395">
    <property type="entry name" value="Glyco_hydro_31_C"/>
</dbReference>
<feature type="domain" description="Glycoside hydrolase family 31 N-terminal" evidence="6">
    <location>
        <begin position="26"/>
        <end position="209"/>
    </location>
</feature>
<dbReference type="CDD" id="cd14752">
    <property type="entry name" value="GH31_N"/>
    <property type="match status" value="1"/>
</dbReference>
<dbReference type="InterPro" id="IPR030458">
    <property type="entry name" value="Glyco_hydro_31_AS"/>
</dbReference>
<keyword evidence="3 4" id="KW-0326">Glycosidase</keyword>
<dbReference type="SUPFAM" id="SSF51011">
    <property type="entry name" value="Glycosyl hydrolase domain"/>
    <property type="match status" value="1"/>
</dbReference>
<dbReference type="Pfam" id="PF01055">
    <property type="entry name" value="Glyco_hydro_31_2nd"/>
    <property type="match status" value="1"/>
</dbReference>
<dbReference type="PANTHER" id="PTHR22762">
    <property type="entry name" value="ALPHA-GLUCOSIDASE"/>
    <property type="match status" value="1"/>
</dbReference>
<dbReference type="InterPro" id="IPR025887">
    <property type="entry name" value="Glyco_hydro_31_N_dom"/>
</dbReference>
<dbReference type="Proteomes" id="UP000295064">
    <property type="component" value="Unassembled WGS sequence"/>
</dbReference>
<dbReference type="PROSITE" id="PS00129">
    <property type="entry name" value="GLYCOSYL_HYDROL_F31_1"/>
    <property type="match status" value="1"/>
</dbReference>
<feature type="domain" description="DUF5110" evidence="7">
    <location>
        <begin position="684"/>
        <end position="751"/>
    </location>
</feature>
<dbReference type="CDD" id="cd06604">
    <property type="entry name" value="GH31_glucosidase_II_MalA"/>
    <property type="match status" value="1"/>
</dbReference>
<sequence>MAAKLKDYQVENNQIKLVYESQIYFIKIIEAGVIQLFEADYKDYNSFAVEDNNFNSAELDFEVENKKGKLIITTAELIIEIKNDFKVDFYDLDHNPISKDYSKKRDPFIRRKSSNIAEEEGHKLQEELKNQPVEVLKEITAEEKFYGLGDRTGHLNKKGYSYQLWNTDDPSPHVESFEVLYKSIPFILGLKGDYAYGLFFDNTFRSYFDFGKENDDYFYYAAEGGSLNYYFINGPSAKKVIDSYTKLTGKTPLPQKWTLGNQQSRWSYHSRERVEEIADNFRKKDIPCDVIYLDIDYMDDYKVFTWDDNKFKNMKEMIENLHQKGFKVVTIIDPGVKKEKGYQVYDQCLENGFYLTDQDGIPYVNEVWPGECIFPDFINSDCRAWWGNNHQKLLEIGIDGIWNDMNEPASFNGPLPEDVRFDNDGQKMEHKEAHNIYGHLMSKSTYEGINKVSNKRPFVITRASYAGTQKYSTFWTGDNHSLWQHLRMALPMLMNMGLSGLSFSGTDIGGFGSDATAELLTRWYQASIFTPLFRNHSSIGSRDQEPWAFKQEVEEISKKYIKLRYKFIPYLYDLLWQGKKTGLPVMRPLFLHNQSDSNTYNLNDQFLAGENILMAPVVQQGQKYRKVYLPDGKWLDYWTGEEHQGNNYILKESPLDTLPMYIKKGSIIPNYEVQNYIGEKKMDELKLKIYPGEGDYLHYQDDGQSFAYREGEFNLYKFIQEENDQSYEVTLDLKKQRYDELYSSFKIEFFNTKIDEVRVDTQKIDFEKGSQSILFNIDGDFSKVELIKA</sequence>
<dbReference type="InterPro" id="IPR017853">
    <property type="entry name" value="GH"/>
</dbReference>
<proteinExistence type="inferred from homology"/>
<dbReference type="Pfam" id="PF13802">
    <property type="entry name" value="Gal_mutarotas_2"/>
    <property type="match status" value="1"/>
</dbReference>
<accession>A0A4R6LL16</accession>
<evidence type="ECO:0000259" key="6">
    <source>
        <dbReference type="Pfam" id="PF13802"/>
    </source>
</evidence>
<gene>
    <name evidence="9" type="ORF">DFR79_11635</name>
</gene>
<dbReference type="SUPFAM" id="SSF74650">
    <property type="entry name" value="Galactose mutarotase-like"/>
    <property type="match status" value="1"/>
</dbReference>
<dbReference type="EMBL" id="SNWX01000016">
    <property type="protein sequence ID" value="TDO85908.1"/>
    <property type="molecule type" value="Genomic_DNA"/>
</dbReference>
<dbReference type="PANTHER" id="PTHR22762:SF166">
    <property type="entry name" value="ALPHA-GLUCOSIDASE"/>
    <property type="match status" value="1"/>
</dbReference>
<evidence type="ECO:0000259" key="5">
    <source>
        <dbReference type="Pfam" id="PF01055"/>
    </source>
</evidence>
<dbReference type="SUPFAM" id="SSF51445">
    <property type="entry name" value="(Trans)glycosidases"/>
    <property type="match status" value="1"/>
</dbReference>
<evidence type="ECO:0000256" key="1">
    <source>
        <dbReference type="ARBA" id="ARBA00007806"/>
    </source>
</evidence>
<dbReference type="GO" id="GO:0030246">
    <property type="term" value="F:carbohydrate binding"/>
    <property type="evidence" value="ECO:0007669"/>
    <property type="project" value="InterPro"/>
</dbReference>
<feature type="domain" description="Glycoside hydrolase family 31 TIM barrel" evidence="5">
    <location>
        <begin position="251"/>
        <end position="574"/>
    </location>
</feature>
<dbReference type="Gene3D" id="3.20.20.80">
    <property type="entry name" value="Glycosidases"/>
    <property type="match status" value="2"/>
</dbReference>
<evidence type="ECO:0000259" key="8">
    <source>
        <dbReference type="Pfam" id="PF21365"/>
    </source>
</evidence>
<evidence type="ECO:0000256" key="3">
    <source>
        <dbReference type="ARBA" id="ARBA00023295"/>
    </source>
</evidence>
<evidence type="ECO:0000259" key="7">
    <source>
        <dbReference type="Pfam" id="PF17137"/>
    </source>
</evidence>
<dbReference type="InterPro" id="IPR033403">
    <property type="entry name" value="DUF5110"/>
</dbReference>
<dbReference type="Gene3D" id="2.60.40.1180">
    <property type="entry name" value="Golgi alpha-mannosidase II"/>
    <property type="match status" value="2"/>
</dbReference>
<feature type="domain" description="Glycosyl hydrolase family 31 C-terminal" evidence="8">
    <location>
        <begin position="582"/>
        <end position="668"/>
    </location>
</feature>
<dbReference type="AlphaFoldDB" id="A0A4R6LL16"/>
<evidence type="ECO:0000256" key="4">
    <source>
        <dbReference type="RuleBase" id="RU361185"/>
    </source>
</evidence>
<organism evidence="9 10">
    <name type="scientific">Halanaerobium saccharolyticum</name>
    <dbReference type="NCBI Taxonomy" id="43595"/>
    <lineage>
        <taxon>Bacteria</taxon>
        <taxon>Bacillati</taxon>
        <taxon>Bacillota</taxon>
        <taxon>Clostridia</taxon>
        <taxon>Halanaerobiales</taxon>
        <taxon>Halanaerobiaceae</taxon>
        <taxon>Halanaerobium</taxon>
    </lineage>
</organism>
<dbReference type="InterPro" id="IPR011013">
    <property type="entry name" value="Gal_mutarotase_sf_dom"/>
</dbReference>
<dbReference type="GO" id="GO:0004553">
    <property type="term" value="F:hydrolase activity, hydrolyzing O-glycosyl compounds"/>
    <property type="evidence" value="ECO:0007669"/>
    <property type="project" value="InterPro"/>
</dbReference>
<dbReference type="InterPro" id="IPR000322">
    <property type="entry name" value="Glyco_hydro_31_TIM"/>
</dbReference>
<dbReference type="RefSeq" id="WP_133515379.1">
    <property type="nucleotide sequence ID" value="NZ_SNWX01000016.1"/>
</dbReference>
<dbReference type="Pfam" id="PF21365">
    <property type="entry name" value="Glyco_hydro_31_3rd"/>
    <property type="match status" value="1"/>
</dbReference>
<reference evidence="9 10" key="1">
    <citation type="submission" date="2019-03" db="EMBL/GenBank/DDBJ databases">
        <title>Subsurface microbial communities from deep shales in Ohio and West Virginia, USA.</title>
        <authorList>
            <person name="Wrighton K."/>
        </authorList>
    </citation>
    <scope>NUCLEOTIDE SEQUENCE [LARGE SCALE GENOMIC DNA]</scope>
    <source>
        <strain evidence="9 10">MA284_T2</strain>
    </source>
</reference>
<comment type="similarity">
    <text evidence="1 4">Belongs to the glycosyl hydrolase 31 family.</text>
</comment>
<dbReference type="Pfam" id="PF17137">
    <property type="entry name" value="DUF5110"/>
    <property type="match status" value="1"/>
</dbReference>
<dbReference type="GO" id="GO:0005975">
    <property type="term" value="P:carbohydrate metabolic process"/>
    <property type="evidence" value="ECO:0007669"/>
    <property type="project" value="InterPro"/>
</dbReference>